<comment type="caution">
    <text evidence="6">The sequence shown here is derived from an EMBL/GenBank/DDBJ whole genome shotgun (WGS) entry which is preliminary data.</text>
</comment>
<evidence type="ECO:0000256" key="3">
    <source>
        <dbReference type="ARBA" id="ARBA00022692"/>
    </source>
</evidence>
<evidence type="ECO:0000313" key="7">
    <source>
        <dbReference type="Proteomes" id="UP001081071"/>
    </source>
</evidence>
<dbReference type="RefSeq" id="WP_269608156.1">
    <property type="nucleotide sequence ID" value="NZ_JAPWIJ010000013.1"/>
</dbReference>
<evidence type="ECO:0000256" key="1">
    <source>
        <dbReference type="ARBA" id="ARBA00004141"/>
    </source>
</evidence>
<dbReference type="Proteomes" id="UP001081071">
    <property type="component" value="Unassembled WGS sequence"/>
</dbReference>
<evidence type="ECO:0000256" key="5">
    <source>
        <dbReference type="ARBA" id="ARBA00023136"/>
    </source>
</evidence>
<evidence type="ECO:0000313" key="6">
    <source>
        <dbReference type="EMBL" id="MCZ4521697.1"/>
    </source>
</evidence>
<dbReference type="Pfam" id="PF07947">
    <property type="entry name" value="YhhN"/>
    <property type="match status" value="1"/>
</dbReference>
<proteinExistence type="inferred from homology"/>
<protein>
    <submittedName>
        <fullName evidence="6">Lysoplasmalogenase family protein</fullName>
    </submittedName>
</protein>
<dbReference type="PANTHER" id="PTHR31885:SF6">
    <property type="entry name" value="GH04784P"/>
    <property type="match status" value="1"/>
</dbReference>
<keyword evidence="3" id="KW-0812">Transmembrane</keyword>
<comment type="subcellular location">
    <subcellularLocation>
        <location evidence="1">Membrane</location>
        <topology evidence="1">Multi-pass membrane protein</topology>
    </subcellularLocation>
</comment>
<evidence type="ECO:0000256" key="4">
    <source>
        <dbReference type="ARBA" id="ARBA00022989"/>
    </source>
</evidence>
<organism evidence="6 7">
    <name type="scientific">Rhodococcus ruber</name>
    <dbReference type="NCBI Taxonomy" id="1830"/>
    <lineage>
        <taxon>Bacteria</taxon>
        <taxon>Bacillati</taxon>
        <taxon>Actinomycetota</taxon>
        <taxon>Actinomycetes</taxon>
        <taxon>Mycobacteriales</taxon>
        <taxon>Nocardiaceae</taxon>
        <taxon>Rhodococcus</taxon>
    </lineage>
</organism>
<keyword evidence="4" id="KW-1133">Transmembrane helix</keyword>
<dbReference type="PANTHER" id="PTHR31885">
    <property type="entry name" value="GH04784P"/>
    <property type="match status" value="1"/>
</dbReference>
<reference evidence="6" key="1">
    <citation type="submission" date="2022-12" db="EMBL/GenBank/DDBJ databases">
        <authorList>
            <person name="Krivoruchko A.V."/>
            <person name="Elkin A."/>
        </authorList>
    </citation>
    <scope>NUCLEOTIDE SEQUENCE</scope>
    <source>
        <strain evidence="6">IEGM 1391</strain>
    </source>
</reference>
<accession>A0ABT4ML30</accession>
<keyword evidence="5" id="KW-0472">Membrane</keyword>
<comment type="similarity">
    <text evidence="2">Belongs to the TMEM86 family.</text>
</comment>
<gene>
    <name evidence="6" type="ORF">O4220_24530</name>
</gene>
<keyword evidence="7" id="KW-1185">Reference proteome</keyword>
<sequence length="212" mass="22130">MTVDRVRRARVAALIAGAATVVGAWTGSTPLQRIAKPLIVPALATGLDPARDRVLLAGLAAATAGDVLLIDPDDDSALEWGARAFAVMQGSYTYLLLRRGARPTPIDAIPRYAGWAAAAVLLAGRQPAVASTLSAYGAVLATTSTLSAVSPARGGDRRLVIGGVLFTASDALIVFRRLFLTEDRQRRSAEAIILATYVAAQVLLVEALRSGQ</sequence>
<dbReference type="InterPro" id="IPR012506">
    <property type="entry name" value="TMEM86B-like"/>
</dbReference>
<dbReference type="EMBL" id="JAPWIJ010000013">
    <property type="protein sequence ID" value="MCZ4521697.1"/>
    <property type="molecule type" value="Genomic_DNA"/>
</dbReference>
<name>A0ABT4ML30_9NOCA</name>
<evidence type="ECO:0000256" key="2">
    <source>
        <dbReference type="ARBA" id="ARBA00007375"/>
    </source>
</evidence>